<feature type="domain" description="MurNAc-LAA" evidence="3">
    <location>
        <begin position="500"/>
        <end position="618"/>
    </location>
</feature>
<organism evidence="4 5">
    <name type="scientific">Peptostreptococcus porci</name>
    <dbReference type="NCBI Taxonomy" id="2652282"/>
    <lineage>
        <taxon>Bacteria</taxon>
        <taxon>Bacillati</taxon>
        <taxon>Bacillota</taxon>
        <taxon>Clostridia</taxon>
        <taxon>Peptostreptococcales</taxon>
        <taxon>Peptostreptococcaceae</taxon>
        <taxon>Peptostreptococcus</taxon>
    </lineage>
</organism>
<evidence type="ECO:0000256" key="1">
    <source>
        <dbReference type="SAM" id="MobiDB-lite"/>
    </source>
</evidence>
<dbReference type="EMBL" id="VUNE01000001">
    <property type="protein sequence ID" value="MST61812.1"/>
    <property type="molecule type" value="Genomic_DNA"/>
</dbReference>
<dbReference type="Pfam" id="PF04122">
    <property type="entry name" value="CW_binding_2"/>
    <property type="match status" value="3"/>
</dbReference>
<dbReference type="Pfam" id="PF01520">
    <property type="entry name" value="Amidase_3"/>
    <property type="match status" value="1"/>
</dbReference>
<dbReference type="InterPro" id="IPR051922">
    <property type="entry name" value="Bact_Sporulation_Assoc"/>
</dbReference>
<dbReference type="AlphaFoldDB" id="A0A6N7XBY8"/>
<comment type="caution">
    <text evidence="4">The sequence shown here is derived from an EMBL/GenBank/DDBJ whole genome shotgun (WGS) entry which is preliminary data.</text>
</comment>
<dbReference type="SMART" id="SM00646">
    <property type="entry name" value="Ami_3"/>
    <property type="match status" value="1"/>
</dbReference>
<dbReference type="Proteomes" id="UP000440713">
    <property type="component" value="Unassembled WGS sequence"/>
</dbReference>
<dbReference type="CDD" id="cd02696">
    <property type="entry name" value="MurNAc-LAA"/>
    <property type="match status" value="1"/>
</dbReference>
<evidence type="ECO:0000313" key="4">
    <source>
        <dbReference type="EMBL" id="MST61812.1"/>
    </source>
</evidence>
<dbReference type="GO" id="GO:0009253">
    <property type="term" value="P:peptidoglycan catabolic process"/>
    <property type="evidence" value="ECO:0007669"/>
    <property type="project" value="InterPro"/>
</dbReference>
<accession>A0A6N7XBY8</accession>
<dbReference type="SUPFAM" id="SSF53187">
    <property type="entry name" value="Zn-dependent exopeptidases"/>
    <property type="match status" value="1"/>
</dbReference>
<dbReference type="Gene3D" id="3.40.630.40">
    <property type="entry name" value="Zn-dependent exopeptidases"/>
    <property type="match status" value="1"/>
</dbReference>
<keyword evidence="2" id="KW-0732">Signal</keyword>
<name>A0A6N7XBY8_9FIRM</name>
<sequence length="622" mass="65573">MKRGNRMRSFRNKIVGVIFSFILVLMSFSSAYADTSDANLQTSSYENSSETNDIGIENMKVELGVGKLSDSDISDSSDSYSSTDRLNVNYTKASAQLTSLYGADRIKTAVKVSQNGWSAADTVVIVNSKSTMMGIVATPLATSLNAPILITGASSLDSSVATELARLKPSNVIIIGDRNLISKAVSDRVKSITGANIERIFGSNSKDVSLAVAKRISSIKSVDTAYVVSETNGVADALTISSKAGSTKNPVIVVDKNTVSTNTFAYLRDNISTVFYIGGVNSISNTLLNKINTVVDNAGSINRIYGSDRHDTNVNVINRFYKDKNIPVLVVTKSDNQGLIDTVCAGPFAALYNAPILITNKSYVPAVTKSFLSKVSVATVYQIGGSISPSVSNTIKNPGSNSSSQSDANSGSNSSTDKTTPNVPKPQVDDVISGSIKGKTIVIDPGHGGKDSGASGLYNTYEKNWTLTTALACADYLTRAGANVVMTRKTDIYPTLQDRADISNNSGAVLFCSIHYNKGGSVVNEATGELSGNGVEVFKGDGESANAVAKNILNSILSGFNLRNRGVKDGTHLYVIANTVAPAVLVEGGFMSSSRDVSMLNSQAALKKMGVQIAKGIIASFK</sequence>
<gene>
    <name evidence="4" type="ORF">FYJ71_02335</name>
</gene>
<feature type="compositionally biased region" description="Low complexity" evidence="1">
    <location>
        <begin position="400"/>
        <end position="415"/>
    </location>
</feature>
<feature type="signal peptide" evidence="2">
    <location>
        <begin position="1"/>
        <end position="33"/>
    </location>
</feature>
<protein>
    <submittedName>
        <fullName evidence="4">N-acetylmuramoyl-L-alanine amidase</fullName>
    </submittedName>
</protein>
<dbReference type="InterPro" id="IPR007253">
    <property type="entry name" value="Cell_wall-bd_2"/>
</dbReference>
<evidence type="ECO:0000313" key="5">
    <source>
        <dbReference type="Proteomes" id="UP000440713"/>
    </source>
</evidence>
<feature type="region of interest" description="Disordered" evidence="1">
    <location>
        <begin position="392"/>
        <end position="431"/>
    </location>
</feature>
<dbReference type="GO" id="GO:0008745">
    <property type="term" value="F:N-acetylmuramoyl-L-alanine amidase activity"/>
    <property type="evidence" value="ECO:0007669"/>
    <property type="project" value="InterPro"/>
</dbReference>
<evidence type="ECO:0000259" key="3">
    <source>
        <dbReference type="SMART" id="SM00646"/>
    </source>
</evidence>
<keyword evidence="5" id="KW-1185">Reference proteome</keyword>
<dbReference type="PANTHER" id="PTHR30032">
    <property type="entry name" value="N-ACETYLMURAMOYL-L-ALANINE AMIDASE-RELATED"/>
    <property type="match status" value="1"/>
</dbReference>
<dbReference type="InterPro" id="IPR002508">
    <property type="entry name" value="MurNAc-LAA_cat"/>
</dbReference>
<feature type="chain" id="PRO_5026745692" evidence="2">
    <location>
        <begin position="34"/>
        <end position="622"/>
    </location>
</feature>
<dbReference type="PANTHER" id="PTHR30032:SF1">
    <property type="entry name" value="N-ACETYLMURAMOYL-L-ALANINE AMIDASE LYTC"/>
    <property type="match status" value="1"/>
</dbReference>
<proteinExistence type="predicted"/>
<evidence type="ECO:0000256" key="2">
    <source>
        <dbReference type="SAM" id="SignalP"/>
    </source>
</evidence>
<reference evidence="4 5" key="1">
    <citation type="submission" date="2019-08" db="EMBL/GenBank/DDBJ databases">
        <title>In-depth cultivation of the pig gut microbiome towards novel bacterial diversity and tailored functional studies.</title>
        <authorList>
            <person name="Wylensek D."/>
            <person name="Hitch T.C.A."/>
            <person name="Clavel T."/>
        </authorList>
    </citation>
    <scope>NUCLEOTIDE SEQUENCE [LARGE SCALE GENOMIC DNA]</scope>
    <source>
        <strain evidence="4 5">WCA-SAB-591-4A-A</strain>
    </source>
</reference>
<dbReference type="Gene3D" id="3.40.50.12090">
    <property type="match status" value="1"/>
</dbReference>